<dbReference type="Proteomes" id="UP000812844">
    <property type="component" value="Unassembled WGS sequence"/>
</dbReference>
<feature type="transmembrane region" description="Helical" evidence="1">
    <location>
        <begin position="40"/>
        <end position="62"/>
    </location>
</feature>
<comment type="caution">
    <text evidence="2">The sequence shown here is derived from an EMBL/GenBank/DDBJ whole genome shotgun (WGS) entry which is preliminary data.</text>
</comment>
<sequence length="121" mass="13345">MLDVLPVVFWAVAAVWALAVCAICVVRGRLFTPGRPHVDLVSWYVIAAQFVSVILAMVPFVVYKVNDEAISPGMREFYTGVAWPAGIALIVLVALELVLMYIQARRATRTEMDEALNAHAE</sequence>
<feature type="transmembrane region" description="Helical" evidence="1">
    <location>
        <begin position="82"/>
        <end position="102"/>
    </location>
</feature>
<evidence type="ECO:0000256" key="1">
    <source>
        <dbReference type="SAM" id="Phobius"/>
    </source>
</evidence>
<evidence type="ECO:0000313" key="2">
    <source>
        <dbReference type="EMBL" id="MBW3083547.1"/>
    </source>
</evidence>
<evidence type="ECO:0000313" key="3">
    <source>
        <dbReference type="Proteomes" id="UP000812844"/>
    </source>
</evidence>
<dbReference type="EMBL" id="JAHBBD010000026">
    <property type="protein sequence ID" value="MBW3083547.1"/>
    <property type="molecule type" value="Genomic_DNA"/>
</dbReference>
<feature type="transmembrane region" description="Helical" evidence="1">
    <location>
        <begin position="6"/>
        <end position="28"/>
    </location>
</feature>
<protein>
    <recommendedName>
        <fullName evidence="4">C4-dicarboxylate ABC transporter</fullName>
    </recommendedName>
</protein>
<proteinExistence type="predicted"/>
<dbReference type="RefSeq" id="WP_219082840.1">
    <property type="nucleotide sequence ID" value="NZ_JAHBBD010000026.1"/>
</dbReference>
<keyword evidence="1" id="KW-0812">Transmembrane</keyword>
<keyword evidence="3" id="KW-1185">Reference proteome</keyword>
<organism evidence="2 3">
    <name type="scientific">Bifidobacterium phasiani</name>
    <dbReference type="NCBI Taxonomy" id="2834431"/>
    <lineage>
        <taxon>Bacteria</taxon>
        <taxon>Bacillati</taxon>
        <taxon>Actinomycetota</taxon>
        <taxon>Actinomycetes</taxon>
        <taxon>Bifidobacteriales</taxon>
        <taxon>Bifidobacteriaceae</taxon>
        <taxon>Bifidobacterium</taxon>
    </lineage>
</organism>
<gene>
    <name evidence="2" type="ORF">KIH73_09315</name>
</gene>
<keyword evidence="1" id="KW-0472">Membrane</keyword>
<accession>A0ABS6WAW7</accession>
<evidence type="ECO:0008006" key="4">
    <source>
        <dbReference type="Google" id="ProtNLM"/>
    </source>
</evidence>
<keyword evidence="1" id="KW-1133">Transmembrane helix</keyword>
<reference evidence="2 3" key="1">
    <citation type="submission" date="2021-05" db="EMBL/GenBank/DDBJ databases">
        <title>Phylogenetic classification of ten novel species belonging to the genus Bifidobacterium comprising B. colchicus sp. nov., B. abeli sp. nov., B. bicoloris sp. nov., B. guerezis sp. nov., B. rosaliae sp. nov., B. santillanensis sp. nov., B. argentati sp. nov., B. amazzoni sp. nov., B. pluviali sp. nov., and B. pinnaculum sp. nov.</title>
        <authorList>
            <person name="Lugli G.A."/>
            <person name="Ruiz Garcia L."/>
            <person name="Margolles A."/>
            <person name="Ventura M."/>
        </authorList>
    </citation>
    <scope>NUCLEOTIDE SEQUENCE [LARGE SCALE GENOMIC DNA]</scope>
    <source>
        <strain evidence="2 3">6T3</strain>
    </source>
</reference>
<name>A0ABS6WAW7_9BIFI</name>